<protein>
    <submittedName>
        <fullName evidence="2">Uncharacterized protein</fullName>
    </submittedName>
</protein>
<proteinExistence type="predicted"/>
<dbReference type="EMBL" id="JADEXF010000914">
    <property type="protein sequence ID" value="MBE9107605.1"/>
    <property type="molecule type" value="Genomic_DNA"/>
</dbReference>
<gene>
    <name evidence="2" type="ORF">IQ229_22545</name>
</gene>
<keyword evidence="1" id="KW-1133">Transmembrane helix</keyword>
<sequence>MFRINIVMFARNVAMFRINIVMFVRNVAMFRINIVMFARNVAMFVSNIPMFLVSFFNTERNESKTLTLNIFPKLGRVIQHFRLL</sequence>
<name>A0ABR9U4L2_9NOSO</name>
<comment type="caution">
    <text evidence="2">The sequence shown here is derived from an EMBL/GenBank/DDBJ whole genome shotgun (WGS) entry which is preliminary data.</text>
</comment>
<accession>A0ABR9U4L2</accession>
<reference evidence="2 3" key="1">
    <citation type="submission" date="2020-10" db="EMBL/GenBank/DDBJ databases">
        <authorList>
            <person name="Castelo-Branco R."/>
            <person name="Eusebio N."/>
            <person name="Adriana R."/>
            <person name="Vieira A."/>
            <person name="Brugerolle De Fraissinette N."/>
            <person name="Rezende De Castro R."/>
            <person name="Schneider M.P."/>
            <person name="Vasconcelos V."/>
            <person name="Leao P.N."/>
        </authorList>
    </citation>
    <scope>NUCLEOTIDE SEQUENCE [LARGE SCALE GENOMIC DNA]</scope>
    <source>
        <strain evidence="2 3">LEGE 07299</strain>
    </source>
</reference>
<evidence type="ECO:0000256" key="1">
    <source>
        <dbReference type="SAM" id="Phobius"/>
    </source>
</evidence>
<organism evidence="2 3">
    <name type="scientific">Nostoc cf. edaphicum LEGE 07299</name>
    <dbReference type="NCBI Taxonomy" id="2777974"/>
    <lineage>
        <taxon>Bacteria</taxon>
        <taxon>Bacillati</taxon>
        <taxon>Cyanobacteriota</taxon>
        <taxon>Cyanophyceae</taxon>
        <taxon>Nostocales</taxon>
        <taxon>Nostocaceae</taxon>
        <taxon>Nostoc</taxon>
    </lineage>
</organism>
<feature type="transmembrane region" description="Helical" evidence="1">
    <location>
        <begin position="6"/>
        <end position="24"/>
    </location>
</feature>
<keyword evidence="3" id="KW-1185">Reference proteome</keyword>
<keyword evidence="1" id="KW-0472">Membrane</keyword>
<evidence type="ECO:0000313" key="2">
    <source>
        <dbReference type="EMBL" id="MBE9107605.1"/>
    </source>
</evidence>
<keyword evidence="1" id="KW-0812">Transmembrane</keyword>
<dbReference type="RefSeq" id="WP_194047564.1">
    <property type="nucleotide sequence ID" value="NZ_JADEXF010000914.1"/>
</dbReference>
<dbReference type="Proteomes" id="UP000647836">
    <property type="component" value="Unassembled WGS sequence"/>
</dbReference>
<evidence type="ECO:0000313" key="3">
    <source>
        <dbReference type="Proteomes" id="UP000647836"/>
    </source>
</evidence>